<reference evidence="2" key="1">
    <citation type="submission" date="2020-05" db="EMBL/GenBank/DDBJ databases">
        <title>Sulfur intermediates as new biogeochemical hubs in an aquatic model microbial ecosystem.</title>
        <authorList>
            <person name="Vigneron A."/>
        </authorList>
    </citation>
    <scope>NUCLEOTIDE SEQUENCE</scope>
    <source>
        <strain evidence="2">Bin.250</strain>
    </source>
</reference>
<proteinExistence type="inferred from homology"/>
<dbReference type="Proteomes" id="UP000754644">
    <property type="component" value="Unassembled WGS sequence"/>
</dbReference>
<protein>
    <submittedName>
        <fullName evidence="2">Enoyl-CoA hydratase/isomerase family protein</fullName>
    </submittedName>
</protein>
<dbReference type="AlphaFoldDB" id="A0A972VVD1"/>
<dbReference type="Pfam" id="PF00378">
    <property type="entry name" value="ECH_1"/>
    <property type="match status" value="1"/>
</dbReference>
<dbReference type="InterPro" id="IPR001753">
    <property type="entry name" value="Enoyl-CoA_hydra/iso"/>
</dbReference>
<dbReference type="PANTHER" id="PTHR43802">
    <property type="entry name" value="ENOYL-COA HYDRATASE"/>
    <property type="match status" value="1"/>
</dbReference>
<dbReference type="Gene3D" id="1.10.12.10">
    <property type="entry name" value="Lyase 2-enoyl-coa Hydratase, Chain A, domain 2"/>
    <property type="match status" value="1"/>
</dbReference>
<name>A0A972VVD1_9GAMM</name>
<gene>
    <name evidence="2" type="ORF">HQ497_01345</name>
</gene>
<dbReference type="InterPro" id="IPR029045">
    <property type="entry name" value="ClpP/crotonase-like_dom_sf"/>
</dbReference>
<dbReference type="InterPro" id="IPR014748">
    <property type="entry name" value="Enoyl-CoA_hydra_C"/>
</dbReference>
<evidence type="ECO:0000313" key="3">
    <source>
        <dbReference type="Proteomes" id="UP000754644"/>
    </source>
</evidence>
<dbReference type="EMBL" id="JABMOJ010000051">
    <property type="protein sequence ID" value="NQV63984.1"/>
    <property type="molecule type" value="Genomic_DNA"/>
</dbReference>
<evidence type="ECO:0000313" key="2">
    <source>
        <dbReference type="EMBL" id="NQV63984.1"/>
    </source>
</evidence>
<dbReference type="GO" id="GO:0003824">
    <property type="term" value="F:catalytic activity"/>
    <property type="evidence" value="ECO:0007669"/>
    <property type="project" value="UniProtKB-ARBA"/>
</dbReference>
<dbReference type="Gene3D" id="3.90.226.10">
    <property type="entry name" value="2-enoyl-CoA Hydratase, Chain A, domain 1"/>
    <property type="match status" value="1"/>
</dbReference>
<accession>A0A972VVD1</accession>
<dbReference type="CDD" id="cd06558">
    <property type="entry name" value="crotonase-like"/>
    <property type="match status" value="1"/>
</dbReference>
<evidence type="ECO:0000256" key="1">
    <source>
        <dbReference type="ARBA" id="ARBA00005254"/>
    </source>
</evidence>
<comment type="similarity">
    <text evidence="1">Belongs to the enoyl-CoA hydratase/isomerase family.</text>
</comment>
<sequence length="267" mass="28744">MTSQDTLYAIENGIATITLNRPEQMNTLGGTMMALVSQYIQQAEDDKTVRVIILTGAGRMFCAGLDVVGAQSRTGSQAGTNDAAAIPVTLDVKRFPPAVIYNCEKPVICALNGAAAGFGMDMALACDIRVMAQTAKLAPTPVKRGIVPESGGTWILPRLVGWEKAAEIFFTARNLSADECKTLGLCAHVVANDELMTFATKLASDIAANAPLAVQSAKRLMRMGMAQQFNDHVHHVYMNFLQLMRTEDAREGMASFAQKRAPDFKGN</sequence>
<comment type="caution">
    <text evidence="2">The sequence shown here is derived from an EMBL/GenBank/DDBJ whole genome shotgun (WGS) entry which is preliminary data.</text>
</comment>
<dbReference type="PANTHER" id="PTHR43802:SF1">
    <property type="entry name" value="IP11341P-RELATED"/>
    <property type="match status" value="1"/>
</dbReference>
<organism evidence="2 3">
    <name type="scientific">SAR86 cluster bacterium</name>
    <dbReference type="NCBI Taxonomy" id="2030880"/>
    <lineage>
        <taxon>Bacteria</taxon>
        <taxon>Pseudomonadati</taxon>
        <taxon>Pseudomonadota</taxon>
        <taxon>Gammaproteobacteria</taxon>
        <taxon>SAR86 cluster</taxon>
    </lineage>
</organism>
<dbReference type="SUPFAM" id="SSF52096">
    <property type="entry name" value="ClpP/crotonase"/>
    <property type="match status" value="1"/>
</dbReference>